<feature type="compositionally biased region" description="Basic and acidic residues" evidence="1">
    <location>
        <begin position="62"/>
        <end position="74"/>
    </location>
</feature>
<dbReference type="AlphaFoldDB" id="A0A2N1MG45"/>
<feature type="compositionally biased region" description="Polar residues" evidence="1">
    <location>
        <begin position="1"/>
        <end position="10"/>
    </location>
</feature>
<dbReference type="EMBL" id="LLXL01002522">
    <property type="protein sequence ID" value="PKK60627.1"/>
    <property type="molecule type" value="Genomic_DNA"/>
</dbReference>
<evidence type="ECO:0000313" key="2">
    <source>
        <dbReference type="EMBL" id="PKK60627.1"/>
    </source>
</evidence>
<sequence length="345" mass="40686">MNSKSFTSKTYKFDNLPKPKNATEEEQKAFYISRSYDFSISSNASNLSNSSNQYMPISSNDNDSKESPRLSKKLKIENVDVQNDYEREFMQQQSNIGTNDEVQNNPSLHSEQDKSEILDELDEIYKFSKYDGGLSKGGMASITDNSILALRRHYPFFKIVSISIEFRRHHYTNEYCPVQGNTNLEKNPRFYKEQIEKQTSRYAVSNGLNVKKVHSQRLGVSYNIIKRKYKTYDGLKNPTLQYIMEHRKLNKDQTVESERIYYKQYHYLKFDVARSPQQVEIWNRLTHSILHQEHPYQGFHKPYILNRADPIRPKQLQHLPVKYAMRPKSIQHNHLYGRLCESKTV</sequence>
<reference evidence="2 3" key="2">
    <citation type="submission" date="2017-10" db="EMBL/GenBank/DDBJ databases">
        <title>Extensive intraspecific genome diversity in a model arbuscular mycorrhizal fungus.</title>
        <authorList>
            <person name="Chen E.C.H."/>
            <person name="Morin E."/>
            <person name="Baudet D."/>
            <person name="Noel J."/>
            <person name="Ndikumana S."/>
            <person name="Charron P."/>
            <person name="St-Onge C."/>
            <person name="Giorgi J."/>
            <person name="Grigoriev I.V."/>
            <person name="Roux C."/>
            <person name="Martin F.M."/>
            <person name="Corradi N."/>
        </authorList>
    </citation>
    <scope>NUCLEOTIDE SEQUENCE [LARGE SCALE GENOMIC DNA]</scope>
    <source>
        <strain evidence="2 3">C2</strain>
    </source>
</reference>
<accession>A0A2N1MG45</accession>
<evidence type="ECO:0000256" key="1">
    <source>
        <dbReference type="SAM" id="MobiDB-lite"/>
    </source>
</evidence>
<evidence type="ECO:0000313" key="3">
    <source>
        <dbReference type="Proteomes" id="UP000233469"/>
    </source>
</evidence>
<comment type="caution">
    <text evidence="2">The sequence shown here is derived from an EMBL/GenBank/DDBJ whole genome shotgun (WGS) entry which is preliminary data.</text>
</comment>
<feature type="region of interest" description="Disordered" evidence="1">
    <location>
        <begin position="1"/>
        <end position="24"/>
    </location>
</feature>
<organism evidence="2 3">
    <name type="scientific">Rhizophagus irregularis</name>
    <dbReference type="NCBI Taxonomy" id="588596"/>
    <lineage>
        <taxon>Eukaryota</taxon>
        <taxon>Fungi</taxon>
        <taxon>Fungi incertae sedis</taxon>
        <taxon>Mucoromycota</taxon>
        <taxon>Glomeromycotina</taxon>
        <taxon>Glomeromycetes</taxon>
        <taxon>Glomerales</taxon>
        <taxon>Glomeraceae</taxon>
        <taxon>Rhizophagus</taxon>
    </lineage>
</organism>
<feature type="region of interest" description="Disordered" evidence="1">
    <location>
        <begin position="47"/>
        <end position="74"/>
    </location>
</feature>
<name>A0A2N1MG45_9GLOM</name>
<gene>
    <name evidence="2" type="ORF">RhiirC2_870873</name>
</gene>
<feature type="compositionally biased region" description="Basic and acidic residues" evidence="1">
    <location>
        <begin position="11"/>
        <end position="24"/>
    </location>
</feature>
<protein>
    <submittedName>
        <fullName evidence="2">Uncharacterized protein</fullName>
    </submittedName>
</protein>
<dbReference type="VEuPathDB" id="FungiDB:FUN_015585"/>
<reference evidence="2 3" key="1">
    <citation type="submission" date="2016-04" db="EMBL/GenBank/DDBJ databases">
        <title>Genome analyses suggest a sexual origin of heterokaryosis in a supposedly ancient asexual fungus.</title>
        <authorList>
            <person name="Ropars J."/>
            <person name="Sedzielewska K."/>
            <person name="Noel J."/>
            <person name="Charron P."/>
            <person name="Farinelli L."/>
            <person name="Marton T."/>
            <person name="Kruger M."/>
            <person name="Pelin A."/>
            <person name="Brachmann A."/>
            <person name="Corradi N."/>
        </authorList>
    </citation>
    <scope>NUCLEOTIDE SEQUENCE [LARGE SCALE GENOMIC DNA]</scope>
    <source>
        <strain evidence="2 3">C2</strain>
    </source>
</reference>
<dbReference type="Proteomes" id="UP000233469">
    <property type="component" value="Unassembled WGS sequence"/>
</dbReference>
<proteinExistence type="predicted"/>